<evidence type="ECO:0000313" key="4">
    <source>
        <dbReference type="WBParaSite" id="SSLN_0001605801-mRNA-1"/>
    </source>
</evidence>
<dbReference type="STRING" id="70667.A0A183TG74"/>
<dbReference type="OrthoDB" id="24948at2759"/>
<sequence>MSCSLQYKYLIASTRQTEERFSYLREENLLTIAINRYAELRREQIKQQKATLLHKLELDDMSFFKPSSPRADAEDNKKFRKRCRAFGLPDVIGEALHWDPLPLNEEEDRLVRKTVRCADNADNGLSHATIDSEGGLWIPMLPEHFHNFFPEKSHSSASTSLPFLTELSHFSSGFVETCNSTFEVDGQVDDDESSIGSPPHPKHTGSLEGCNDPFRQPNRVPSSTIVSKISTTDNRVWTYFKNVCDIVFVGRNHICLVEQFAQPFQPAR</sequence>
<dbReference type="AlphaFoldDB" id="A0A183TG74"/>
<organism evidence="4">
    <name type="scientific">Schistocephalus solidus</name>
    <name type="common">Tapeworm</name>
    <dbReference type="NCBI Taxonomy" id="70667"/>
    <lineage>
        <taxon>Eukaryota</taxon>
        <taxon>Metazoa</taxon>
        <taxon>Spiralia</taxon>
        <taxon>Lophotrochozoa</taxon>
        <taxon>Platyhelminthes</taxon>
        <taxon>Cestoda</taxon>
        <taxon>Eucestoda</taxon>
        <taxon>Diphyllobothriidea</taxon>
        <taxon>Diphyllobothriidae</taxon>
        <taxon>Schistocephalus</taxon>
    </lineage>
</organism>
<dbReference type="EMBL" id="UYSU01039979">
    <property type="protein sequence ID" value="VDM01858.1"/>
    <property type="molecule type" value="Genomic_DNA"/>
</dbReference>
<feature type="region of interest" description="Disordered" evidence="1">
    <location>
        <begin position="187"/>
        <end position="222"/>
    </location>
</feature>
<evidence type="ECO:0000256" key="1">
    <source>
        <dbReference type="SAM" id="MobiDB-lite"/>
    </source>
</evidence>
<reference evidence="2 3" key="2">
    <citation type="submission" date="2018-11" db="EMBL/GenBank/DDBJ databases">
        <authorList>
            <consortium name="Pathogen Informatics"/>
        </authorList>
    </citation>
    <scope>NUCLEOTIDE SEQUENCE [LARGE SCALE GENOMIC DNA]</scope>
    <source>
        <strain evidence="2 3">NST_G2</strain>
    </source>
</reference>
<keyword evidence="3" id="KW-1185">Reference proteome</keyword>
<dbReference type="WBParaSite" id="SSLN_0001605801-mRNA-1">
    <property type="protein sequence ID" value="SSLN_0001605801-mRNA-1"/>
    <property type="gene ID" value="SSLN_0001605801"/>
</dbReference>
<name>A0A183TG74_SCHSO</name>
<protein>
    <submittedName>
        <fullName evidence="2 4">Uncharacterized protein</fullName>
    </submittedName>
</protein>
<dbReference type="Proteomes" id="UP000275846">
    <property type="component" value="Unassembled WGS sequence"/>
</dbReference>
<evidence type="ECO:0000313" key="2">
    <source>
        <dbReference type="EMBL" id="VDM01858.1"/>
    </source>
</evidence>
<accession>A0A183TG74</accession>
<proteinExistence type="predicted"/>
<reference evidence="4" key="1">
    <citation type="submission" date="2016-06" db="UniProtKB">
        <authorList>
            <consortium name="WormBaseParasite"/>
        </authorList>
    </citation>
    <scope>IDENTIFICATION</scope>
</reference>
<gene>
    <name evidence="2" type="ORF">SSLN_LOCUS15472</name>
</gene>
<evidence type="ECO:0000313" key="3">
    <source>
        <dbReference type="Proteomes" id="UP000275846"/>
    </source>
</evidence>